<dbReference type="PROSITE" id="PS51257">
    <property type="entry name" value="PROKAR_LIPOPROTEIN"/>
    <property type="match status" value="1"/>
</dbReference>
<evidence type="ECO:0000313" key="2">
    <source>
        <dbReference type="Proteomes" id="UP000000784"/>
    </source>
</evidence>
<dbReference type="AlphaFoldDB" id="A9BSR8"/>
<name>A9BSR8_DELAS</name>
<dbReference type="Proteomes" id="UP000000784">
    <property type="component" value="Chromosome"/>
</dbReference>
<proteinExistence type="predicted"/>
<dbReference type="eggNOG" id="ENOG5033F5V">
    <property type="taxonomic scope" value="Bacteria"/>
</dbReference>
<reference evidence="2" key="2">
    <citation type="submission" date="2007-11" db="EMBL/GenBank/DDBJ databases">
        <title>Complete sequence of Delftia acidovorans DSM 14801 / SPH-1.</title>
        <authorList>
            <person name="Copeland A."/>
            <person name="Lucas S."/>
            <person name="Lapidus A."/>
            <person name="Barry K."/>
            <person name="Glavina del Rio T."/>
            <person name="Dalin E."/>
            <person name="Tice H."/>
            <person name="Pitluck S."/>
            <person name="Lowry S."/>
            <person name="Clum A."/>
            <person name="Schmutz J."/>
            <person name="Larimer F."/>
            <person name="Land M."/>
            <person name="Hauser L."/>
            <person name="Kyrpides N."/>
            <person name="Kim E."/>
            <person name="Schleheck D."/>
            <person name="Richardson P."/>
        </authorList>
    </citation>
    <scope>NUCLEOTIDE SEQUENCE [LARGE SCALE GENOMIC DNA]</scope>
    <source>
        <strain evidence="2">DSM 14801 / SPH-1</strain>
    </source>
</reference>
<protein>
    <submittedName>
        <fullName evidence="1">Uncharacterized protein</fullName>
    </submittedName>
</protein>
<organism evidence="1 2">
    <name type="scientific">Delftia acidovorans (strain DSM 14801 / SPH-1)</name>
    <dbReference type="NCBI Taxonomy" id="398578"/>
    <lineage>
        <taxon>Bacteria</taxon>
        <taxon>Pseudomonadati</taxon>
        <taxon>Pseudomonadota</taxon>
        <taxon>Betaproteobacteria</taxon>
        <taxon>Burkholderiales</taxon>
        <taxon>Comamonadaceae</taxon>
        <taxon>Delftia</taxon>
    </lineage>
</organism>
<dbReference type="HOGENOM" id="CLU_2524909_0_0_4"/>
<gene>
    <name evidence="1" type="ordered locus">Daci_1429</name>
</gene>
<keyword evidence="2" id="KW-1185">Reference proteome</keyword>
<dbReference type="EMBL" id="CP000884">
    <property type="protein sequence ID" value="ABX34073.1"/>
    <property type="molecule type" value="Genomic_DNA"/>
</dbReference>
<evidence type="ECO:0000313" key="1">
    <source>
        <dbReference type="EMBL" id="ABX34073.1"/>
    </source>
</evidence>
<reference evidence="1 2" key="1">
    <citation type="journal article" date="2004" name="Appl. Environ. Microbiol.">
        <title>Mineralization of individual congeners of linear alkylbenzenesulfonate by defined pairs of heterotrophic bacteria.</title>
        <authorList>
            <person name="Schleheck D."/>
            <person name="Knepper T.P."/>
            <person name="Fischer K."/>
            <person name="Cook A.M."/>
        </authorList>
    </citation>
    <scope>NUCLEOTIDE SEQUENCE [LARGE SCALE GENOMIC DNA]</scope>
    <source>
        <strain evidence="2">DSM 14801 / SPH-1</strain>
    </source>
</reference>
<sequence length="87" mass="9965">MAKYLCKCGYVFILSTGCEDYDCRIVKNPKIEEIGDCINNGAMNEEDFYDQIDSGALSIYICPECSRVHISNPDLYSRLFSVYKKED</sequence>
<dbReference type="KEGG" id="dac:Daci_1429"/>
<accession>A9BSR8</accession>